<reference evidence="3 4" key="1">
    <citation type="journal article" date="2009" name="Stand. Genomic Sci.">
        <title>Complete genome sequence of Halorhabdus utahensis type strain (AX-2).</title>
        <authorList>
            <person name="Anderson I."/>
            <person name="Tindall B.J."/>
            <person name="Pomrenke H."/>
            <person name="Goker M."/>
            <person name="Lapidus A."/>
            <person name="Nolan M."/>
            <person name="Copeland A."/>
            <person name="Glavina Del Rio T."/>
            <person name="Chen F."/>
            <person name="Tice H."/>
            <person name="Cheng J.F."/>
            <person name="Lucas S."/>
            <person name="Chertkov O."/>
            <person name="Bruce D."/>
            <person name="Brettin T."/>
            <person name="Detter J.C."/>
            <person name="Han C."/>
            <person name="Goodwin L."/>
            <person name="Land M."/>
            <person name="Hauser L."/>
            <person name="Chang Y.J."/>
            <person name="Jeffries C.D."/>
            <person name="Pitluck S."/>
            <person name="Pati A."/>
            <person name="Mavromatis K."/>
            <person name="Ivanova N."/>
            <person name="Ovchinnikova G."/>
            <person name="Chen A."/>
            <person name="Palaniappan K."/>
            <person name="Chain P."/>
            <person name="Rohde M."/>
            <person name="Bristow J."/>
            <person name="Eisen J.A."/>
            <person name="Markowitz V."/>
            <person name="Hugenholtz P."/>
            <person name="Kyrpides N.C."/>
            <person name="Klenk H.P."/>
        </authorList>
    </citation>
    <scope>NUCLEOTIDE SEQUENCE [LARGE SCALE GENOMIC DNA]</scope>
    <source>
        <strain evidence="4">DSM 12940 / JCM 11049 / AX-2</strain>
    </source>
</reference>
<dbReference type="GeneID" id="79195197"/>
<dbReference type="InterPro" id="IPR055940">
    <property type="entry name" value="DUF7518"/>
</dbReference>
<dbReference type="RefSeq" id="WP_015790458.1">
    <property type="nucleotide sequence ID" value="NC_013158.1"/>
</dbReference>
<keyword evidence="1" id="KW-0175">Coiled coil</keyword>
<evidence type="ECO:0000313" key="3">
    <source>
        <dbReference type="EMBL" id="ACV12896.1"/>
    </source>
</evidence>
<name>C7NPQ0_HALUD</name>
<feature type="compositionally biased region" description="Acidic residues" evidence="2">
    <location>
        <begin position="76"/>
        <end position="91"/>
    </location>
</feature>
<evidence type="ECO:0008006" key="5">
    <source>
        <dbReference type="Google" id="ProtNLM"/>
    </source>
</evidence>
<evidence type="ECO:0000256" key="2">
    <source>
        <dbReference type="SAM" id="MobiDB-lite"/>
    </source>
</evidence>
<evidence type="ECO:0000256" key="1">
    <source>
        <dbReference type="SAM" id="Coils"/>
    </source>
</evidence>
<feature type="region of interest" description="Disordered" evidence="2">
    <location>
        <begin position="48"/>
        <end position="91"/>
    </location>
</feature>
<dbReference type="Proteomes" id="UP000002071">
    <property type="component" value="Chromosome"/>
</dbReference>
<dbReference type="AlphaFoldDB" id="C7NPQ0"/>
<dbReference type="EMBL" id="CP001687">
    <property type="protein sequence ID" value="ACV12896.1"/>
    <property type="molecule type" value="Genomic_DNA"/>
</dbReference>
<dbReference type="OrthoDB" id="188114at2157"/>
<organism evidence="3 4">
    <name type="scientific">Halorhabdus utahensis (strain DSM 12940 / JCM 11049 / AX-2)</name>
    <dbReference type="NCBI Taxonomy" id="519442"/>
    <lineage>
        <taxon>Archaea</taxon>
        <taxon>Methanobacteriati</taxon>
        <taxon>Methanobacteriota</taxon>
        <taxon>Stenosarchaea group</taxon>
        <taxon>Halobacteria</taxon>
        <taxon>Halobacteriales</taxon>
        <taxon>Haloarculaceae</taxon>
        <taxon>Halorhabdus</taxon>
    </lineage>
</organism>
<protein>
    <recommendedName>
        <fullName evidence="5">Smc operon protein</fullName>
    </recommendedName>
</protein>
<feature type="compositionally biased region" description="Polar residues" evidence="2">
    <location>
        <begin position="63"/>
        <end position="73"/>
    </location>
</feature>
<dbReference type="STRING" id="519442.Huta_2735"/>
<feature type="coiled-coil region" evidence="1">
    <location>
        <begin position="6"/>
        <end position="40"/>
    </location>
</feature>
<dbReference type="GeneID" id="8385040"/>
<dbReference type="HOGENOM" id="CLU_171539_2_1_2"/>
<dbReference type="KEGG" id="hut:Huta_2735"/>
<gene>
    <name evidence="3" type="ordered locus">Huta_2735</name>
</gene>
<accession>C7NPQ0</accession>
<dbReference type="Pfam" id="PF24362">
    <property type="entry name" value="DUF7518"/>
    <property type="match status" value="1"/>
</dbReference>
<sequence>MSDNRVEELEAKVRDLEATVEGLTDELVESKVRLRELENAVDDELGFEKPVNIETDVEDETESVSASAEATKSQEVEDTDDQEAESDIIIA</sequence>
<proteinExistence type="predicted"/>
<dbReference type="eggNOG" id="arCOG06890">
    <property type="taxonomic scope" value="Archaea"/>
</dbReference>
<evidence type="ECO:0000313" key="4">
    <source>
        <dbReference type="Proteomes" id="UP000002071"/>
    </source>
</evidence>
<keyword evidence="4" id="KW-1185">Reference proteome</keyword>